<dbReference type="InterPro" id="IPR033749">
    <property type="entry name" value="Polyprenyl_synt_CS"/>
</dbReference>
<dbReference type="NCBIfam" id="NF045485">
    <property type="entry name" value="FPPsyn"/>
    <property type="match status" value="1"/>
</dbReference>
<dbReference type="RefSeq" id="WP_124219518.1">
    <property type="nucleotide sequence ID" value="NZ_RKRF01000007.1"/>
</dbReference>
<dbReference type="PROSITE" id="PS00723">
    <property type="entry name" value="POLYPRENYL_SYNTHASE_1"/>
    <property type="match status" value="1"/>
</dbReference>
<dbReference type="EMBL" id="RKRF01000007">
    <property type="protein sequence ID" value="RPF55670.1"/>
    <property type="molecule type" value="Genomic_DNA"/>
</dbReference>
<keyword evidence="6" id="KW-0479">Metal-binding</keyword>
<evidence type="ECO:0000256" key="5">
    <source>
        <dbReference type="ARBA" id="ARBA00022679"/>
    </source>
</evidence>
<evidence type="ECO:0000313" key="14">
    <source>
        <dbReference type="Proteomes" id="UP000276443"/>
    </source>
</evidence>
<dbReference type="AlphaFoldDB" id="A0A3N5BK84"/>
<dbReference type="GO" id="GO:0004337">
    <property type="term" value="F:(2E,6E)-farnesyl diphosphate synthase activity"/>
    <property type="evidence" value="ECO:0007669"/>
    <property type="project" value="UniProtKB-EC"/>
</dbReference>
<dbReference type="EC" id="2.5.1.10" evidence="3"/>
<comment type="caution">
    <text evidence="13">The sequence shown here is derived from an EMBL/GenBank/DDBJ whole genome shotgun (WGS) entry which is preliminary data.</text>
</comment>
<keyword evidence="8" id="KW-0414">Isoprene biosynthesis</keyword>
<accession>A0A3N5BK84</accession>
<dbReference type="SFLD" id="SFLDS00005">
    <property type="entry name" value="Isoprenoid_Synthase_Type_I"/>
    <property type="match status" value="1"/>
</dbReference>
<evidence type="ECO:0000256" key="7">
    <source>
        <dbReference type="ARBA" id="ARBA00022842"/>
    </source>
</evidence>
<dbReference type="OrthoDB" id="9805316at2"/>
<evidence type="ECO:0000256" key="9">
    <source>
        <dbReference type="ARBA" id="ARBA00032380"/>
    </source>
</evidence>
<dbReference type="GO" id="GO:0046872">
    <property type="term" value="F:metal ion binding"/>
    <property type="evidence" value="ECO:0007669"/>
    <property type="project" value="UniProtKB-KW"/>
</dbReference>
<comment type="catalytic activity">
    <reaction evidence="11">
        <text>isopentenyl diphosphate + (2E)-geranyl diphosphate = (2E,6E)-farnesyl diphosphate + diphosphate</text>
        <dbReference type="Rhea" id="RHEA:19361"/>
        <dbReference type="ChEBI" id="CHEBI:33019"/>
        <dbReference type="ChEBI" id="CHEBI:58057"/>
        <dbReference type="ChEBI" id="CHEBI:128769"/>
        <dbReference type="ChEBI" id="CHEBI:175763"/>
        <dbReference type="EC" id="2.5.1.10"/>
    </reaction>
</comment>
<dbReference type="Gene3D" id="1.10.600.10">
    <property type="entry name" value="Farnesyl Diphosphate Synthase"/>
    <property type="match status" value="1"/>
</dbReference>
<dbReference type="SFLD" id="SFLDG01017">
    <property type="entry name" value="Polyprenyl_Transferase_Like"/>
    <property type="match status" value="1"/>
</dbReference>
<protein>
    <recommendedName>
        <fullName evidence="4">Farnesyl diphosphate synthase</fullName>
        <ecNumber evidence="3">2.5.1.10</ecNumber>
    </recommendedName>
    <alternativeName>
        <fullName evidence="10">(2E,6E)-farnesyl diphosphate synthase</fullName>
    </alternativeName>
    <alternativeName>
        <fullName evidence="9">Geranyltranstransferase</fullName>
    </alternativeName>
</protein>
<evidence type="ECO:0000256" key="2">
    <source>
        <dbReference type="ARBA" id="ARBA00006706"/>
    </source>
</evidence>
<evidence type="ECO:0000256" key="11">
    <source>
        <dbReference type="ARBA" id="ARBA00049399"/>
    </source>
</evidence>
<evidence type="ECO:0000256" key="4">
    <source>
        <dbReference type="ARBA" id="ARBA00015100"/>
    </source>
</evidence>
<name>A0A3N5BK84_9BACI</name>
<comment type="cofactor">
    <cofactor evidence="1">
        <name>Mg(2+)</name>
        <dbReference type="ChEBI" id="CHEBI:18420"/>
    </cofactor>
</comment>
<comment type="similarity">
    <text evidence="2 12">Belongs to the FPP/GGPP synthase family.</text>
</comment>
<keyword evidence="7" id="KW-0460">Magnesium</keyword>
<proteinExistence type="inferred from homology"/>
<dbReference type="PANTHER" id="PTHR43281">
    <property type="entry name" value="FARNESYL DIPHOSPHATE SYNTHASE"/>
    <property type="match status" value="1"/>
</dbReference>
<dbReference type="Proteomes" id="UP000276443">
    <property type="component" value="Unassembled WGS sequence"/>
</dbReference>
<dbReference type="PANTHER" id="PTHR43281:SF1">
    <property type="entry name" value="FARNESYL DIPHOSPHATE SYNTHASE"/>
    <property type="match status" value="1"/>
</dbReference>
<evidence type="ECO:0000313" key="13">
    <source>
        <dbReference type="EMBL" id="RPF55670.1"/>
    </source>
</evidence>
<evidence type="ECO:0000256" key="3">
    <source>
        <dbReference type="ARBA" id="ARBA00012439"/>
    </source>
</evidence>
<dbReference type="GO" id="GO:0005737">
    <property type="term" value="C:cytoplasm"/>
    <property type="evidence" value="ECO:0007669"/>
    <property type="project" value="UniProtKB-ARBA"/>
</dbReference>
<dbReference type="InterPro" id="IPR053378">
    <property type="entry name" value="Prenyl_diphosphate_synthase"/>
</dbReference>
<dbReference type="SUPFAM" id="SSF48576">
    <property type="entry name" value="Terpenoid synthases"/>
    <property type="match status" value="1"/>
</dbReference>
<dbReference type="PROSITE" id="PS00444">
    <property type="entry name" value="POLYPRENYL_SYNTHASE_2"/>
    <property type="match status" value="1"/>
</dbReference>
<dbReference type="GO" id="GO:0016114">
    <property type="term" value="P:terpenoid biosynthetic process"/>
    <property type="evidence" value="ECO:0007669"/>
    <property type="project" value="UniProtKB-ARBA"/>
</dbReference>
<evidence type="ECO:0000256" key="12">
    <source>
        <dbReference type="RuleBase" id="RU004466"/>
    </source>
</evidence>
<dbReference type="CDD" id="cd00685">
    <property type="entry name" value="Trans_IPPS_HT"/>
    <property type="match status" value="1"/>
</dbReference>
<keyword evidence="14" id="KW-1185">Reference proteome</keyword>
<keyword evidence="5 12" id="KW-0808">Transferase</keyword>
<dbReference type="FunFam" id="1.10.600.10:FF:000001">
    <property type="entry name" value="Geranylgeranyl diphosphate synthase"/>
    <property type="match status" value="1"/>
</dbReference>
<dbReference type="InterPro" id="IPR008949">
    <property type="entry name" value="Isoprenoid_synthase_dom_sf"/>
</dbReference>
<evidence type="ECO:0000256" key="6">
    <source>
        <dbReference type="ARBA" id="ARBA00022723"/>
    </source>
</evidence>
<evidence type="ECO:0000256" key="8">
    <source>
        <dbReference type="ARBA" id="ARBA00023229"/>
    </source>
</evidence>
<gene>
    <name evidence="13" type="ORF">EDC24_0554</name>
</gene>
<evidence type="ECO:0000256" key="1">
    <source>
        <dbReference type="ARBA" id="ARBA00001946"/>
    </source>
</evidence>
<evidence type="ECO:0000256" key="10">
    <source>
        <dbReference type="ARBA" id="ARBA00032873"/>
    </source>
</evidence>
<organism evidence="13 14">
    <name type="scientific">Aquisalibacillus elongatus</name>
    <dbReference type="NCBI Taxonomy" id="485577"/>
    <lineage>
        <taxon>Bacteria</taxon>
        <taxon>Bacillati</taxon>
        <taxon>Bacillota</taxon>
        <taxon>Bacilli</taxon>
        <taxon>Bacillales</taxon>
        <taxon>Bacillaceae</taxon>
        <taxon>Aquisalibacillus</taxon>
    </lineage>
</organism>
<reference evidence="13 14" key="1">
    <citation type="submission" date="2018-11" db="EMBL/GenBank/DDBJ databases">
        <title>Genomic Encyclopedia of Type Strains, Phase IV (KMG-IV): sequencing the most valuable type-strain genomes for metagenomic binning, comparative biology and taxonomic classification.</title>
        <authorList>
            <person name="Goeker M."/>
        </authorList>
    </citation>
    <scope>NUCLEOTIDE SEQUENCE [LARGE SCALE GENOMIC DNA]</scope>
    <source>
        <strain evidence="13 14">DSM 18090</strain>
    </source>
</reference>
<dbReference type="InterPro" id="IPR000092">
    <property type="entry name" value="Polyprenyl_synt"/>
</dbReference>
<sequence length="291" mass="32855">MIEQYIQKKQNQINDQFEKEFSNLDLPSHLHEALVYSIQAGGKRLRPILMMASFEAFSKDLNKVIHPALALEMIHTYSLIHDDLPAMDDDDFRRGQETIHKKFDEATAILVGDGLLTYSFQFVVNSNALEAEEKIYTIQQLSQSSGFKGMISGQFLDLQAENKEMNEQELHHIHLLKTGELIRASIKIGAYLGGAAPPQIEALDEFGKYLGLVFQIQDDILDVSGEMELIGKPVGSDEENNKSTYPELLGLDQAISIKEEYMEYAKEKYDEANIDEPILLGLLNIFGNRNA</sequence>
<dbReference type="Pfam" id="PF00348">
    <property type="entry name" value="polyprenyl_synt"/>
    <property type="match status" value="1"/>
</dbReference>